<protein>
    <recommendedName>
        <fullName evidence="1">Histone H2A C-terminal domain-containing protein</fullName>
    </recommendedName>
</protein>
<dbReference type="GO" id="GO:0000786">
    <property type="term" value="C:nucleosome"/>
    <property type="evidence" value="ECO:0007669"/>
    <property type="project" value="InterPro"/>
</dbReference>
<evidence type="ECO:0000259" key="1">
    <source>
        <dbReference type="Pfam" id="PF16211"/>
    </source>
</evidence>
<dbReference type="GO" id="GO:0046982">
    <property type="term" value="F:protein heterodimerization activity"/>
    <property type="evidence" value="ECO:0007669"/>
    <property type="project" value="InterPro"/>
</dbReference>
<reference evidence="2 3" key="2">
    <citation type="journal article" date="2017" name="Genome Biol.">
        <title>New reference genome sequences of hot pepper reveal the massive evolution of plant disease-resistance genes by retroduplication.</title>
        <authorList>
            <person name="Kim S."/>
            <person name="Park J."/>
            <person name="Yeom S.I."/>
            <person name="Kim Y.M."/>
            <person name="Seo E."/>
            <person name="Kim K.T."/>
            <person name="Kim M.S."/>
            <person name="Lee J.M."/>
            <person name="Cheong K."/>
            <person name="Shin H.S."/>
            <person name="Kim S.B."/>
            <person name="Han K."/>
            <person name="Lee J."/>
            <person name="Park M."/>
            <person name="Lee H.A."/>
            <person name="Lee H.Y."/>
            <person name="Lee Y."/>
            <person name="Oh S."/>
            <person name="Lee J.H."/>
            <person name="Choi E."/>
            <person name="Choi E."/>
            <person name="Lee S.E."/>
            <person name="Jeon J."/>
            <person name="Kim H."/>
            <person name="Choi G."/>
            <person name="Song H."/>
            <person name="Lee J."/>
            <person name="Lee S.C."/>
            <person name="Kwon J.K."/>
            <person name="Lee H.Y."/>
            <person name="Koo N."/>
            <person name="Hong Y."/>
            <person name="Kim R.W."/>
            <person name="Kang W.H."/>
            <person name="Huh J.H."/>
            <person name="Kang B.C."/>
            <person name="Yang T.J."/>
            <person name="Lee Y.H."/>
            <person name="Bennetzen J.L."/>
            <person name="Choi D."/>
        </authorList>
    </citation>
    <scope>NUCLEOTIDE SEQUENCE [LARGE SCALE GENOMIC DNA]</scope>
    <source>
        <strain evidence="3">cv. CM334</strain>
    </source>
</reference>
<dbReference type="AlphaFoldDB" id="A0A2G2Z9G1"/>
<dbReference type="Gene3D" id="1.10.20.10">
    <property type="entry name" value="Histone, subunit A"/>
    <property type="match status" value="1"/>
</dbReference>
<accession>A0A2G2Z9G1</accession>
<dbReference type="GO" id="GO:0030527">
    <property type="term" value="F:structural constituent of chromatin"/>
    <property type="evidence" value="ECO:0007669"/>
    <property type="project" value="InterPro"/>
</dbReference>
<gene>
    <name evidence="2" type="ORF">T459_16690</name>
</gene>
<evidence type="ECO:0000313" key="2">
    <source>
        <dbReference type="EMBL" id="PHT78638.1"/>
    </source>
</evidence>
<reference evidence="2 3" key="1">
    <citation type="journal article" date="2014" name="Nat. Genet.">
        <title>Genome sequence of the hot pepper provides insights into the evolution of pungency in Capsicum species.</title>
        <authorList>
            <person name="Kim S."/>
            <person name="Park M."/>
            <person name="Yeom S.I."/>
            <person name="Kim Y.M."/>
            <person name="Lee J.M."/>
            <person name="Lee H.A."/>
            <person name="Seo E."/>
            <person name="Choi J."/>
            <person name="Cheong K."/>
            <person name="Kim K.T."/>
            <person name="Jung K."/>
            <person name="Lee G.W."/>
            <person name="Oh S.K."/>
            <person name="Bae C."/>
            <person name="Kim S.B."/>
            <person name="Lee H.Y."/>
            <person name="Kim S.Y."/>
            <person name="Kim M.S."/>
            <person name="Kang B.C."/>
            <person name="Jo Y.D."/>
            <person name="Yang H.B."/>
            <person name="Jeong H.J."/>
            <person name="Kang W.H."/>
            <person name="Kwon J.K."/>
            <person name="Shin C."/>
            <person name="Lim J.Y."/>
            <person name="Park J.H."/>
            <person name="Huh J.H."/>
            <person name="Kim J.S."/>
            <person name="Kim B.D."/>
            <person name="Cohen O."/>
            <person name="Paran I."/>
            <person name="Suh M.C."/>
            <person name="Lee S.B."/>
            <person name="Kim Y.K."/>
            <person name="Shin Y."/>
            <person name="Noh S.J."/>
            <person name="Park J."/>
            <person name="Seo Y.S."/>
            <person name="Kwon S.Y."/>
            <person name="Kim H.A."/>
            <person name="Park J.M."/>
            <person name="Kim H.J."/>
            <person name="Choi S.B."/>
            <person name="Bosland P.W."/>
            <person name="Reeves G."/>
            <person name="Jo S.H."/>
            <person name="Lee B.W."/>
            <person name="Cho H.T."/>
            <person name="Choi H.S."/>
            <person name="Lee M.S."/>
            <person name="Yu Y."/>
            <person name="Do Choi Y."/>
            <person name="Park B.S."/>
            <person name="van Deynze A."/>
            <person name="Ashrafi H."/>
            <person name="Hill T."/>
            <person name="Kim W.T."/>
            <person name="Pai H.S."/>
            <person name="Ahn H.K."/>
            <person name="Yeam I."/>
            <person name="Giovannoni J.J."/>
            <person name="Rose J.K."/>
            <person name="Sorensen I."/>
            <person name="Lee S.J."/>
            <person name="Kim R.W."/>
            <person name="Choi I.Y."/>
            <person name="Choi B.S."/>
            <person name="Lim J.S."/>
            <person name="Lee Y.H."/>
            <person name="Choi D."/>
        </authorList>
    </citation>
    <scope>NUCLEOTIDE SEQUENCE [LARGE SCALE GENOMIC DNA]</scope>
    <source>
        <strain evidence="3">cv. CM334</strain>
    </source>
</reference>
<dbReference type="SUPFAM" id="SSF47113">
    <property type="entry name" value="Histone-fold"/>
    <property type="match status" value="1"/>
</dbReference>
<dbReference type="GO" id="GO:0003677">
    <property type="term" value="F:DNA binding"/>
    <property type="evidence" value="ECO:0007669"/>
    <property type="project" value="InterPro"/>
</dbReference>
<dbReference type="Pfam" id="PF16211">
    <property type="entry name" value="Histone_H2A_C"/>
    <property type="match status" value="1"/>
</dbReference>
<feature type="domain" description="Histone H2A C-terminal" evidence="1">
    <location>
        <begin position="20"/>
        <end position="51"/>
    </location>
</feature>
<dbReference type="Gramene" id="PHT78638">
    <property type="protein sequence ID" value="PHT78638"/>
    <property type="gene ID" value="T459_16690"/>
</dbReference>
<dbReference type="Proteomes" id="UP000222542">
    <property type="component" value="Unassembled WGS sequence"/>
</dbReference>
<evidence type="ECO:0000313" key="3">
    <source>
        <dbReference type="Proteomes" id="UP000222542"/>
    </source>
</evidence>
<comment type="caution">
    <text evidence="2">The sequence shown here is derived from an EMBL/GenBank/DDBJ whole genome shotgun (WGS) entry which is preliminary data.</text>
</comment>
<organism evidence="2 3">
    <name type="scientific">Capsicum annuum</name>
    <name type="common">Capsicum pepper</name>
    <dbReference type="NCBI Taxonomy" id="4072"/>
    <lineage>
        <taxon>Eukaryota</taxon>
        <taxon>Viridiplantae</taxon>
        <taxon>Streptophyta</taxon>
        <taxon>Embryophyta</taxon>
        <taxon>Tracheophyta</taxon>
        <taxon>Spermatophyta</taxon>
        <taxon>Magnoliopsida</taxon>
        <taxon>eudicotyledons</taxon>
        <taxon>Gunneridae</taxon>
        <taxon>Pentapetalae</taxon>
        <taxon>asterids</taxon>
        <taxon>lamiids</taxon>
        <taxon>Solanales</taxon>
        <taxon>Solanaceae</taxon>
        <taxon>Solanoideae</taxon>
        <taxon>Capsiceae</taxon>
        <taxon>Capsicum</taxon>
    </lineage>
</organism>
<dbReference type="PANTHER" id="PTHR23430">
    <property type="entry name" value="HISTONE H2A"/>
    <property type="match status" value="1"/>
</dbReference>
<proteinExistence type="predicted"/>
<name>A0A2G2Z9G1_CAPAN</name>
<dbReference type="EMBL" id="AYRZ02000006">
    <property type="protein sequence ID" value="PHT78638.1"/>
    <property type="molecule type" value="Genomic_DNA"/>
</dbReference>
<dbReference type="STRING" id="4072.A0A2G2Z9G1"/>
<sequence length="60" mass="6622">MKNRIVPRHIQLVVRNDDGLSKLLGYTTIANGGILLDILKNSLSKKIVKGKETGSISQEF</sequence>
<dbReference type="InterPro" id="IPR002119">
    <property type="entry name" value="Histone_H2A"/>
</dbReference>
<keyword evidence="3" id="KW-1185">Reference proteome</keyword>
<dbReference type="InterPro" id="IPR032454">
    <property type="entry name" value="Histone_H2A_C"/>
</dbReference>
<dbReference type="OMA" id="WLPNIQA"/>
<dbReference type="InterPro" id="IPR009072">
    <property type="entry name" value="Histone-fold"/>
</dbReference>